<protein>
    <submittedName>
        <fullName evidence="1">Uncharacterized protein</fullName>
    </submittedName>
</protein>
<name>F8FPK5_PAEMK</name>
<dbReference type="RefSeq" id="WP_013915391.1">
    <property type="nucleotide sequence ID" value="NC_015690.1"/>
</dbReference>
<dbReference type="AlphaFoldDB" id="F8FPK5"/>
<sequence>MERRREEPCRSMELEKDYILQLYTVGSGVEGEVVMRNRNAPGTGTHLFHVPLQGSEEEAASWAHTALRAIREG</sequence>
<evidence type="ECO:0000313" key="1">
    <source>
        <dbReference type="EMBL" id="AEI40229.1"/>
    </source>
</evidence>
<dbReference type="KEGG" id="pms:KNP414_01666"/>
<organism evidence="1 2">
    <name type="scientific">Paenibacillus mucilaginosus (strain KNP414)</name>
    <dbReference type="NCBI Taxonomy" id="1036673"/>
    <lineage>
        <taxon>Bacteria</taxon>
        <taxon>Bacillati</taxon>
        <taxon>Bacillota</taxon>
        <taxon>Bacilli</taxon>
        <taxon>Bacillales</taxon>
        <taxon>Paenibacillaceae</taxon>
        <taxon>Paenibacillus</taxon>
    </lineage>
</organism>
<dbReference type="Proteomes" id="UP000006620">
    <property type="component" value="Chromosome"/>
</dbReference>
<accession>F8FPK5</accession>
<gene>
    <name evidence="1" type="ordered locus">KNP414_01666</name>
</gene>
<dbReference type="PATRIC" id="fig|1036673.3.peg.1478"/>
<reference evidence="2" key="1">
    <citation type="submission" date="2011-06" db="EMBL/GenBank/DDBJ databases">
        <title>Complete genome sequence of Paenibacillus mucilaginosus KNP414.</title>
        <authorList>
            <person name="Wang J."/>
            <person name="Hu S."/>
            <person name="Hu X."/>
            <person name="Zhang B."/>
            <person name="Dong D."/>
            <person name="Zhang S."/>
            <person name="Zhao K."/>
            <person name="Wu D."/>
        </authorList>
    </citation>
    <scope>NUCLEOTIDE SEQUENCE [LARGE SCALE GENOMIC DNA]</scope>
    <source>
        <strain evidence="2">KNP414</strain>
    </source>
</reference>
<proteinExistence type="predicted"/>
<evidence type="ECO:0000313" key="2">
    <source>
        <dbReference type="Proteomes" id="UP000006620"/>
    </source>
</evidence>
<dbReference type="EMBL" id="CP002869">
    <property type="protein sequence ID" value="AEI40229.1"/>
    <property type="molecule type" value="Genomic_DNA"/>
</dbReference>
<reference evidence="1 2" key="2">
    <citation type="journal article" date="2013" name="Genome Announc.">
        <title>Genome Sequence of Growth-Improving Paenibacillus mucilaginosus Strain KNP414.</title>
        <authorList>
            <person name="Lu J.J."/>
            <person name="Wang J.F."/>
            <person name="Hu X.F."/>
        </authorList>
    </citation>
    <scope>NUCLEOTIDE SEQUENCE [LARGE SCALE GENOMIC DNA]</scope>
    <source>
        <strain evidence="1 2">KNP414</strain>
    </source>
</reference>
<dbReference type="HOGENOM" id="CLU_2701275_0_0_9"/>